<evidence type="ECO:0000313" key="2">
    <source>
        <dbReference type="EMBL" id="OBA22949.1"/>
    </source>
</evidence>
<feature type="compositionally biased region" description="Polar residues" evidence="1">
    <location>
        <begin position="260"/>
        <end position="276"/>
    </location>
</feature>
<reference evidence="2 3" key="1">
    <citation type="submission" date="2016-05" db="EMBL/GenBank/DDBJ databases">
        <title>Comparative genomics of biotechnologically important yeasts.</title>
        <authorList>
            <consortium name="DOE Joint Genome Institute"/>
            <person name="Riley R."/>
            <person name="Haridas S."/>
            <person name="Wolfe K.H."/>
            <person name="Lopes M.R."/>
            <person name="Hittinger C.T."/>
            <person name="Goker M."/>
            <person name="Salamov A."/>
            <person name="Wisecaver J."/>
            <person name="Long T.M."/>
            <person name="Aerts A.L."/>
            <person name="Barry K."/>
            <person name="Choi C."/>
            <person name="Clum A."/>
            <person name="Coughlan A.Y."/>
            <person name="Deshpande S."/>
            <person name="Douglass A.P."/>
            <person name="Hanson S.J."/>
            <person name="Klenk H.-P."/>
            <person name="LaButti K."/>
            <person name="Lapidus A."/>
            <person name="Lindquist E."/>
            <person name="Lipzen A."/>
            <person name="Meier-kolthoff J.P."/>
            <person name="Ohm R.A."/>
            <person name="Otillar R.P."/>
            <person name="Pangilinan J."/>
            <person name="Peng Y."/>
            <person name="Rokas A."/>
            <person name="Rosa C.A."/>
            <person name="Scheuner C."/>
            <person name="Sibirny A.A."/>
            <person name="Slot J.C."/>
            <person name="Stielow J.B."/>
            <person name="Sun H."/>
            <person name="Kurtzman C.P."/>
            <person name="Blackwell M."/>
            <person name="Grigoriev I.V."/>
            <person name="Jeffries T.W."/>
        </authorList>
    </citation>
    <scope>NUCLEOTIDE SEQUENCE [LARGE SCALE GENOMIC DNA]</scope>
    <source>
        <strain evidence="2 3">NRRL YB-4993</strain>
    </source>
</reference>
<evidence type="ECO:0000313" key="3">
    <source>
        <dbReference type="Proteomes" id="UP000092555"/>
    </source>
</evidence>
<comment type="caution">
    <text evidence="2">The sequence shown here is derived from an EMBL/GenBank/DDBJ whole genome shotgun (WGS) entry which is preliminary data.</text>
</comment>
<proteinExistence type="predicted"/>
<dbReference type="Proteomes" id="UP000092555">
    <property type="component" value="Unassembled WGS sequence"/>
</dbReference>
<gene>
    <name evidence="2" type="ORF">METBIDRAFT_9291</name>
</gene>
<accession>A0A1A0HFL9</accession>
<dbReference type="EMBL" id="LXTC01000001">
    <property type="protein sequence ID" value="OBA22949.1"/>
    <property type="molecule type" value="Genomic_DNA"/>
</dbReference>
<feature type="region of interest" description="Disordered" evidence="1">
    <location>
        <begin position="260"/>
        <end position="279"/>
    </location>
</feature>
<organism evidence="2 3">
    <name type="scientific">Metschnikowia bicuspidata var. bicuspidata NRRL YB-4993</name>
    <dbReference type="NCBI Taxonomy" id="869754"/>
    <lineage>
        <taxon>Eukaryota</taxon>
        <taxon>Fungi</taxon>
        <taxon>Dikarya</taxon>
        <taxon>Ascomycota</taxon>
        <taxon>Saccharomycotina</taxon>
        <taxon>Pichiomycetes</taxon>
        <taxon>Metschnikowiaceae</taxon>
        <taxon>Metschnikowia</taxon>
    </lineage>
</organism>
<dbReference type="RefSeq" id="XP_018713430.1">
    <property type="nucleotide sequence ID" value="XM_018859353.1"/>
</dbReference>
<dbReference type="AlphaFoldDB" id="A0A1A0HFL9"/>
<sequence>MMNDDSQMENVFINRLATFSSSNSRFADRQLAETFEGCKTGREDQDLSENYFRGFKGNLMVSCDTGVGPVYNSASEVSSADWKASEPPLNVEVQKLFFRPFYIFEEAQKTETLAKTQNKDNQGENYPKSYKPNGQIHMLFENCEEEIINPYFCEMSFKCSRELTKEFKNLKNCFGPKNISPNNRNDQDQKTEPGFSQIALLSEGRLSGQRWQLNEPGFELITKSSNVWDYSAQRSIDIETNKASTHLGKKKIIMAECQTQTNTTSSSPKMSLGNLNDQEKNKMPHKIKPWWKLSLRTRDKTIKVEKTLWKALCLNEDAFWDRIRKDFVSGEELHLISEARGKLMFVPELKEYILKKENLRQNCNDKVRTNRRVLFSEDVEVIFPKEIFEKDHVLIAAGVAPKGILKTNDTRQRQSMDRNMWRWVELCENQIHGSRKTCGLDDFNSVASFFKDACEYSFLSYIEVAEEQSLNYNHYLAQISNAVNSTLDLLAGIGDLFTLHVDTIKDADKDGDSLLDAANRSKNLVQSVPKSGDSIQYIEKALKVLTSADYGYVETMVDIANTGEGTKVVRDVQEELKLHSKLILMGLTNLQFGFGEEKFPPSLSGRNPSE</sequence>
<evidence type="ECO:0000256" key="1">
    <source>
        <dbReference type="SAM" id="MobiDB-lite"/>
    </source>
</evidence>
<keyword evidence="3" id="KW-1185">Reference proteome</keyword>
<dbReference type="OrthoDB" id="10679545at2759"/>
<dbReference type="GeneID" id="30032328"/>
<protein>
    <submittedName>
        <fullName evidence="2">Uncharacterized protein</fullName>
    </submittedName>
</protein>
<name>A0A1A0HFL9_9ASCO</name>